<keyword evidence="14" id="KW-1185">Reference proteome</keyword>
<dbReference type="Gene3D" id="2.170.130.10">
    <property type="entry name" value="TonB-dependent receptor, plug domain"/>
    <property type="match status" value="1"/>
</dbReference>
<keyword evidence="6 8" id="KW-0472">Membrane</keyword>
<comment type="similarity">
    <text evidence="8 9">Belongs to the TonB-dependent receptor family.</text>
</comment>
<keyword evidence="4 8" id="KW-0812">Transmembrane</keyword>
<feature type="domain" description="TonB-dependent receptor-like beta-barrel" evidence="11">
    <location>
        <begin position="257"/>
        <end position="631"/>
    </location>
</feature>
<sequence length="661" mass="73392">MRRAFLSAIPAVMLPLFPATAPGEEEEELPALVVEADRDSVLPEHFAGSATVIEKETIAKSGVRSVADLLATQGGIRLSSTSGNSSGSSVHLRGFGENSSSRVLVLVDGRPVNRPDMASVSWLEVPIARLERVEILRGSQSARFGDNAVGGVINLITRGGSTESTVVEAAAGSDGYTLARLSHRGLIDGNGITFDAERNFTDGWRDNAFSELETAALRWDKQLAPWIGAEFGVSWAEESGGFPGPLTKQRYLLDPRQSIYAQSGQADQYFSDQTRWTADGSLIFGKSDGPSFEIPLSIYQRDLEWNFGPGYHSDNLLNTYTLAPRFEISGESWSAEAGLSFRRDTLELSQFAEIQRVNRTTDASLERDIAGVFAGAEWEPWKSWHFSASARWEHSQVDARSNSFVFPTDPALNFARGSDESNTAFQAGIRWEPSDNISAWLRYDRLYRLPSTDEIASYQGFPLSVPFNDQLHAETGHNVELGAEWTPDAWTLRVNGFAQWLEGEIAYDYLQNINVNLADTRRMGLETTVGYQSGMWDAALHFTALQAEFRNGPYQGKEVYLVPNQEFTATLACRPTDCLTVQAEYQHVGDAFEGNDFQNTREKLPSYGVANLLLRYEPKPGLSLYCRINNLFDERYATVKYSGLWYPAAGRQLLLGIRREL</sequence>
<evidence type="ECO:0000256" key="1">
    <source>
        <dbReference type="ARBA" id="ARBA00004571"/>
    </source>
</evidence>
<keyword evidence="3 8" id="KW-1134">Transmembrane beta strand</keyword>
<dbReference type="InterPro" id="IPR036942">
    <property type="entry name" value="Beta-barrel_TonB_sf"/>
</dbReference>
<keyword evidence="2 8" id="KW-0813">Transport</keyword>
<organism evidence="13 14">
    <name type="scientific">Luteolibacter arcticus</name>
    <dbReference type="NCBI Taxonomy" id="1581411"/>
    <lineage>
        <taxon>Bacteria</taxon>
        <taxon>Pseudomonadati</taxon>
        <taxon>Verrucomicrobiota</taxon>
        <taxon>Verrucomicrobiia</taxon>
        <taxon>Verrucomicrobiales</taxon>
        <taxon>Verrucomicrobiaceae</taxon>
        <taxon>Luteolibacter</taxon>
    </lineage>
</organism>
<dbReference type="CDD" id="cd01347">
    <property type="entry name" value="ligand_gated_channel"/>
    <property type="match status" value="1"/>
</dbReference>
<comment type="caution">
    <text evidence="13">The sequence shown here is derived from an EMBL/GenBank/DDBJ whole genome shotgun (WGS) entry which is preliminary data.</text>
</comment>
<feature type="signal peptide" evidence="10">
    <location>
        <begin position="1"/>
        <end position="21"/>
    </location>
</feature>
<dbReference type="InterPro" id="IPR012910">
    <property type="entry name" value="Plug_dom"/>
</dbReference>
<dbReference type="EMBL" id="JAPDDT010000001">
    <property type="protein sequence ID" value="MCW1920940.1"/>
    <property type="molecule type" value="Genomic_DNA"/>
</dbReference>
<dbReference type="SUPFAM" id="SSF56935">
    <property type="entry name" value="Porins"/>
    <property type="match status" value="1"/>
</dbReference>
<keyword evidence="13" id="KW-0675">Receptor</keyword>
<evidence type="ECO:0000259" key="11">
    <source>
        <dbReference type="Pfam" id="PF00593"/>
    </source>
</evidence>
<proteinExistence type="inferred from homology"/>
<protein>
    <submittedName>
        <fullName evidence="13">TonB-dependent receptor</fullName>
    </submittedName>
</protein>
<evidence type="ECO:0000256" key="3">
    <source>
        <dbReference type="ARBA" id="ARBA00022452"/>
    </source>
</evidence>
<evidence type="ECO:0000256" key="10">
    <source>
        <dbReference type="SAM" id="SignalP"/>
    </source>
</evidence>
<dbReference type="InterPro" id="IPR000531">
    <property type="entry name" value="Beta-barrel_TonB"/>
</dbReference>
<dbReference type="PROSITE" id="PS52016">
    <property type="entry name" value="TONB_DEPENDENT_REC_3"/>
    <property type="match status" value="1"/>
</dbReference>
<evidence type="ECO:0000256" key="9">
    <source>
        <dbReference type="RuleBase" id="RU003357"/>
    </source>
</evidence>
<keyword evidence="7 8" id="KW-0998">Cell outer membrane</keyword>
<name>A0ABT3GBD8_9BACT</name>
<evidence type="ECO:0000313" key="13">
    <source>
        <dbReference type="EMBL" id="MCW1920940.1"/>
    </source>
</evidence>
<dbReference type="InterPro" id="IPR039426">
    <property type="entry name" value="TonB-dep_rcpt-like"/>
</dbReference>
<evidence type="ECO:0000256" key="6">
    <source>
        <dbReference type="ARBA" id="ARBA00023136"/>
    </source>
</evidence>
<evidence type="ECO:0000256" key="4">
    <source>
        <dbReference type="ARBA" id="ARBA00022692"/>
    </source>
</evidence>
<dbReference type="Proteomes" id="UP001320876">
    <property type="component" value="Unassembled WGS sequence"/>
</dbReference>
<keyword evidence="5 9" id="KW-0798">TonB box</keyword>
<feature type="chain" id="PRO_5047136669" evidence="10">
    <location>
        <begin position="22"/>
        <end position="661"/>
    </location>
</feature>
<evidence type="ECO:0000256" key="8">
    <source>
        <dbReference type="PROSITE-ProRule" id="PRU01360"/>
    </source>
</evidence>
<dbReference type="PANTHER" id="PTHR30069">
    <property type="entry name" value="TONB-DEPENDENT OUTER MEMBRANE RECEPTOR"/>
    <property type="match status" value="1"/>
</dbReference>
<accession>A0ABT3GBD8</accession>
<dbReference type="Pfam" id="PF07715">
    <property type="entry name" value="Plug"/>
    <property type="match status" value="1"/>
</dbReference>
<dbReference type="InterPro" id="IPR037066">
    <property type="entry name" value="Plug_dom_sf"/>
</dbReference>
<gene>
    <name evidence="13" type="ORF">OKA05_00140</name>
</gene>
<reference evidence="13 14" key="1">
    <citation type="submission" date="2022-10" db="EMBL/GenBank/DDBJ databases">
        <title>Luteolibacter arcticus strain CCTCC AB 2014275, whole genome shotgun sequencing project.</title>
        <authorList>
            <person name="Zhao G."/>
            <person name="Shen L."/>
        </authorList>
    </citation>
    <scope>NUCLEOTIDE SEQUENCE [LARGE SCALE GENOMIC DNA]</scope>
    <source>
        <strain evidence="13 14">CCTCC AB 2014275</strain>
    </source>
</reference>
<evidence type="ECO:0000256" key="5">
    <source>
        <dbReference type="ARBA" id="ARBA00023077"/>
    </source>
</evidence>
<dbReference type="Gene3D" id="2.40.170.20">
    <property type="entry name" value="TonB-dependent receptor, beta-barrel domain"/>
    <property type="match status" value="1"/>
</dbReference>
<evidence type="ECO:0000259" key="12">
    <source>
        <dbReference type="Pfam" id="PF07715"/>
    </source>
</evidence>
<dbReference type="Pfam" id="PF00593">
    <property type="entry name" value="TonB_dep_Rec_b-barrel"/>
    <property type="match status" value="1"/>
</dbReference>
<comment type="subcellular location">
    <subcellularLocation>
        <location evidence="1 8">Cell outer membrane</location>
        <topology evidence="1 8">Multi-pass membrane protein</topology>
    </subcellularLocation>
</comment>
<evidence type="ECO:0000256" key="7">
    <source>
        <dbReference type="ARBA" id="ARBA00023237"/>
    </source>
</evidence>
<evidence type="ECO:0000313" key="14">
    <source>
        <dbReference type="Proteomes" id="UP001320876"/>
    </source>
</evidence>
<dbReference type="RefSeq" id="WP_264485049.1">
    <property type="nucleotide sequence ID" value="NZ_JAPDDT010000001.1"/>
</dbReference>
<keyword evidence="10" id="KW-0732">Signal</keyword>
<feature type="domain" description="TonB-dependent receptor plug" evidence="12">
    <location>
        <begin position="47"/>
        <end position="152"/>
    </location>
</feature>
<dbReference type="PANTHER" id="PTHR30069:SF27">
    <property type="entry name" value="BLL4766 PROTEIN"/>
    <property type="match status" value="1"/>
</dbReference>
<evidence type="ECO:0000256" key="2">
    <source>
        <dbReference type="ARBA" id="ARBA00022448"/>
    </source>
</evidence>